<feature type="compositionally biased region" description="Polar residues" evidence="1">
    <location>
        <begin position="261"/>
        <end position="271"/>
    </location>
</feature>
<dbReference type="InterPro" id="IPR043837">
    <property type="entry name" value="Mtf2-like_C"/>
</dbReference>
<reference evidence="4" key="1">
    <citation type="submission" date="2014-06" db="EMBL/GenBank/DDBJ databases">
        <authorList>
            <person name="Berkman P.J."/>
        </authorList>
    </citation>
    <scope>NUCLEOTIDE SEQUENCE [LARGE SCALE GENOMIC DNA]</scope>
</reference>
<dbReference type="InterPro" id="IPR040009">
    <property type="entry name" value="Mtf2/C5D6.12-like"/>
</dbReference>
<feature type="region of interest" description="Disordered" evidence="1">
    <location>
        <begin position="241"/>
        <end position="271"/>
    </location>
</feature>
<dbReference type="STRING" id="49012.A0A0F7SAH2"/>
<feature type="domain" description="Mtf2-like C-terminal" evidence="2">
    <location>
        <begin position="322"/>
        <end position="467"/>
    </location>
</feature>
<feature type="compositionally biased region" description="Low complexity" evidence="1">
    <location>
        <begin position="142"/>
        <end position="151"/>
    </location>
</feature>
<dbReference type="Pfam" id="PF19189">
    <property type="entry name" value="Mtf2"/>
    <property type="match status" value="1"/>
</dbReference>
<dbReference type="GO" id="GO:0005739">
    <property type="term" value="C:mitochondrion"/>
    <property type="evidence" value="ECO:0007669"/>
    <property type="project" value="InterPro"/>
</dbReference>
<evidence type="ECO:0000256" key="1">
    <source>
        <dbReference type="SAM" id="MobiDB-lite"/>
    </source>
</evidence>
<dbReference type="Proteomes" id="UP000242770">
    <property type="component" value="Unassembled WGS sequence"/>
</dbReference>
<name>A0A0F7SAH2_9BASI</name>
<sequence>MVSALSRSTGRLRLAVASVANPSFAGTSYAASRSLSASVRRFEDEKPQQPSSSDDPSSSASSNNSQTESRDQSGADSTSYKPPSKSSGAWPSDSASSSEPQTAPSTSDVPSSTSSDSNPYRGLFDGSDPFPTVTVPKLGAGSSSLDPSSTSDKATWLSDQLDSLTTPRPPRANSRSSVPDERKKHSIPRSVLFAGSENARQSDDFRPRKTPITRKRFDRSPLTQQEANAFMSLLNSALAGTSSSNTTGTTGTSEAEHTPFGSYTSLISNPKTQSGSRALLQAFAKRNRLKRFEEARAQRTKRFVREGLAAQIDPLQLEAGIDEAREQIAMCENLAELLEWTKREVWGITPSTTAANQPEQLSDMLSETTLDTPTTTPQTKTLSPKYGKDTPYYASVLHLVFLAIRDRHRSPSTALSIPHITRSLGIESYVLGVTASLYNEVLKTQWDWLGDLPGVVSTLRQARETGILAAPPTTTTSSNTRLSTSEDDTIRESVDRIANDVRKYVLDSQTTRGGGGVDVLSAGGRGGRRDWSMDWLLKNAEEATGLAANFPILSTSFSNPGACTLTTPSNTLPTAATNGTTFSLTSTLTASTSITSVTRTTLVSKVETVGSRVCTASVSRAPAEWRVCRVVV</sequence>
<evidence type="ECO:0000313" key="3">
    <source>
        <dbReference type="EMBL" id="CDW99326.1"/>
    </source>
</evidence>
<keyword evidence="4" id="KW-1185">Reference proteome</keyword>
<evidence type="ECO:0000313" key="4">
    <source>
        <dbReference type="Proteomes" id="UP000242770"/>
    </source>
</evidence>
<feature type="compositionally biased region" description="Low complexity" evidence="1">
    <location>
        <begin position="241"/>
        <end position="253"/>
    </location>
</feature>
<gene>
    <name evidence="3" type="primary">SSCI74650.1</name>
</gene>
<feature type="compositionally biased region" description="Low complexity" evidence="1">
    <location>
        <begin position="48"/>
        <end position="66"/>
    </location>
</feature>
<protein>
    <recommendedName>
        <fullName evidence="2">Mtf2-like C-terminal domain-containing protein</fullName>
    </recommendedName>
</protein>
<dbReference type="PANTHER" id="PTHR39468:SF1">
    <property type="entry name" value="MTF2-LIKE C-TERMINAL DOMAIN-CONTAINING PROTEIN"/>
    <property type="match status" value="1"/>
</dbReference>
<feature type="compositionally biased region" description="Low complexity" evidence="1">
    <location>
        <begin position="83"/>
        <end position="117"/>
    </location>
</feature>
<proteinExistence type="predicted"/>
<dbReference type="EMBL" id="CCFA01004554">
    <property type="protein sequence ID" value="CDW99326.1"/>
    <property type="molecule type" value="Genomic_DNA"/>
</dbReference>
<feature type="region of interest" description="Disordered" evidence="1">
    <location>
        <begin position="21"/>
        <end position="210"/>
    </location>
</feature>
<accession>A0A0F7SAH2</accession>
<evidence type="ECO:0000259" key="2">
    <source>
        <dbReference type="Pfam" id="PF19189"/>
    </source>
</evidence>
<organism evidence="3 4">
    <name type="scientific">Sporisorium scitamineum</name>
    <dbReference type="NCBI Taxonomy" id="49012"/>
    <lineage>
        <taxon>Eukaryota</taxon>
        <taxon>Fungi</taxon>
        <taxon>Dikarya</taxon>
        <taxon>Basidiomycota</taxon>
        <taxon>Ustilaginomycotina</taxon>
        <taxon>Ustilaginomycetes</taxon>
        <taxon>Ustilaginales</taxon>
        <taxon>Ustilaginaceae</taxon>
        <taxon>Sporisorium</taxon>
    </lineage>
</organism>
<feature type="compositionally biased region" description="Low complexity" evidence="1">
    <location>
        <begin position="28"/>
        <end position="39"/>
    </location>
</feature>
<dbReference type="PANTHER" id="PTHR39468">
    <property type="entry name" value="CHROMOSOME 7, WHOLE GENOME SHOTGUN SEQUENCE"/>
    <property type="match status" value="1"/>
</dbReference>
<dbReference type="AlphaFoldDB" id="A0A0F7SAH2"/>
<feature type="compositionally biased region" description="Polar residues" evidence="1">
    <location>
        <begin position="157"/>
        <end position="166"/>
    </location>
</feature>